<accession>A0A090TM42</accession>
<dbReference type="AlphaFoldDB" id="A0A090TM42"/>
<evidence type="ECO:0000313" key="1">
    <source>
        <dbReference type="EMBL" id="GAL32357.1"/>
    </source>
</evidence>
<proteinExistence type="predicted"/>
<keyword evidence="2" id="KW-1185">Reference proteome</keyword>
<sequence length="75" mass="8364">MVLLAAAPLSAESKLYEILKDGVYEEFGSQLASLPGLKQLQELEQSKKFKLVTNAPQKGYLATRLMKVINRLGFH</sequence>
<name>A0A090TM42_9VIBR</name>
<reference evidence="1 2" key="2">
    <citation type="submission" date="2014-09" db="EMBL/GenBank/DDBJ databases">
        <authorList>
            <consortium name="NBRP consortium"/>
            <person name="Sawabe T."/>
            <person name="Meirelles P."/>
            <person name="Nakanishi M."/>
            <person name="Sayaka M."/>
            <person name="Hattori M."/>
            <person name="Ohkuma M."/>
        </authorList>
    </citation>
    <scope>NUCLEOTIDE SEQUENCE [LARGE SCALE GENOMIC DNA]</scope>
    <source>
        <strain evidence="1 2">JCM 19240</strain>
    </source>
</reference>
<protein>
    <submittedName>
        <fullName evidence="1">Uncharacterized protein</fullName>
    </submittedName>
</protein>
<reference evidence="1 2" key="1">
    <citation type="submission" date="2014-09" db="EMBL/GenBank/DDBJ databases">
        <title>Vibrio maritimus JCM 19240. (C210) whole genome shotgun sequence.</title>
        <authorList>
            <person name="Sawabe T."/>
            <person name="Meirelles P."/>
            <person name="Nakanishi M."/>
            <person name="Sayaka M."/>
            <person name="Hattori M."/>
            <person name="Ohkuma M."/>
        </authorList>
    </citation>
    <scope>NUCLEOTIDE SEQUENCE [LARGE SCALE GENOMIC DNA]</scope>
    <source>
        <strain evidence="1 2">JCM 19240</strain>
    </source>
</reference>
<organism evidence="1 2">
    <name type="scientific">Vibrio maritimus</name>
    <dbReference type="NCBI Taxonomy" id="990268"/>
    <lineage>
        <taxon>Bacteria</taxon>
        <taxon>Pseudomonadati</taxon>
        <taxon>Pseudomonadota</taxon>
        <taxon>Gammaproteobacteria</taxon>
        <taxon>Vibrionales</taxon>
        <taxon>Vibrionaceae</taxon>
        <taxon>Vibrio</taxon>
    </lineage>
</organism>
<dbReference type="EMBL" id="BBMT01000001">
    <property type="protein sequence ID" value="GAL32357.1"/>
    <property type="molecule type" value="Genomic_DNA"/>
</dbReference>
<evidence type="ECO:0000313" key="2">
    <source>
        <dbReference type="Proteomes" id="UP000029224"/>
    </source>
</evidence>
<dbReference type="Proteomes" id="UP000029224">
    <property type="component" value="Unassembled WGS sequence"/>
</dbReference>
<comment type="caution">
    <text evidence="1">The sequence shown here is derived from an EMBL/GenBank/DDBJ whole genome shotgun (WGS) entry which is preliminary data.</text>
</comment>
<gene>
    <name evidence="1" type="ORF">JCM19240_5788</name>
</gene>